<protein>
    <submittedName>
        <fullName evidence="1">Uncharacterized protein</fullName>
    </submittedName>
</protein>
<accession>A0A834TN88</accession>
<evidence type="ECO:0000313" key="2">
    <source>
        <dbReference type="Proteomes" id="UP000634136"/>
    </source>
</evidence>
<dbReference type="AlphaFoldDB" id="A0A834TN88"/>
<name>A0A834TN88_9FABA</name>
<reference evidence="1" key="1">
    <citation type="submission" date="2020-09" db="EMBL/GenBank/DDBJ databases">
        <title>Genome-Enabled Discovery of Anthraquinone Biosynthesis in Senna tora.</title>
        <authorList>
            <person name="Kang S.-H."/>
            <person name="Pandey R.P."/>
            <person name="Lee C.-M."/>
            <person name="Sim J.-S."/>
            <person name="Jeong J.-T."/>
            <person name="Choi B.-S."/>
            <person name="Jung M."/>
            <person name="Ginzburg D."/>
            <person name="Zhao K."/>
            <person name="Won S.Y."/>
            <person name="Oh T.-J."/>
            <person name="Yu Y."/>
            <person name="Kim N.-H."/>
            <person name="Lee O.R."/>
            <person name="Lee T.-H."/>
            <person name="Bashyal P."/>
            <person name="Kim T.-S."/>
            <person name="Lee W.-H."/>
            <person name="Kawkins C."/>
            <person name="Kim C.-K."/>
            <person name="Kim J.S."/>
            <person name="Ahn B.O."/>
            <person name="Rhee S.Y."/>
            <person name="Sohng J.K."/>
        </authorList>
    </citation>
    <scope>NUCLEOTIDE SEQUENCE</scope>
    <source>
        <tissue evidence="1">Leaf</tissue>
    </source>
</reference>
<evidence type="ECO:0000313" key="1">
    <source>
        <dbReference type="EMBL" id="KAF7824597.1"/>
    </source>
</evidence>
<organism evidence="1 2">
    <name type="scientific">Senna tora</name>
    <dbReference type="NCBI Taxonomy" id="362788"/>
    <lineage>
        <taxon>Eukaryota</taxon>
        <taxon>Viridiplantae</taxon>
        <taxon>Streptophyta</taxon>
        <taxon>Embryophyta</taxon>
        <taxon>Tracheophyta</taxon>
        <taxon>Spermatophyta</taxon>
        <taxon>Magnoliopsida</taxon>
        <taxon>eudicotyledons</taxon>
        <taxon>Gunneridae</taxon>
        <taxon>Pentapetalae</taxon>
        <taxon>rosids</taxon>
        <taxon>fabids</taxon>
        <taxon>Fabales</taxon>
        <taxon>Fabaceae</taxon>
        <taxon>Caesalpinioideae</taxon>
        <taxon>Cassia clade</taxon>
        <taxon>Senna</taxon>
    </lineage>
</organism>
<dbReference type="EMBL" id="JAAIUW010000007">
    <property type="protein sequence ID" value="KAF7824597.1"/>
    <property type="molecule type" value="Genomic_DNA"/>
</dbReference>
<proteinExistence type="predicted"/>
<dbReference type="Proteomes" id="UP000634136">
    <property type="component" value="Unassembled WGS sequence"/>
</dbReference>
<gene>
    <name evidence="1" type="ORF">G2W53_022741</name>
</gene>
<comment type="caution">
    <text evidence="1">The sequence shown here is derived from an EMBL/GenBank/DDBJ whole genome shotgun (WGS) entry which is preliminary data.</text>
</comment>
<sequence length="51" mass="5801">MAVMAMAAMAVVVSGRAILSKKENSMECTQSVRHRKESKFYYLKQYGIPME</sequence>
<keyword evidence="2" id="KW-1185">Reference proteome</keyword>